<feature type="transmembrane region" description="Helical" evidence="7">
    <location>
        <begin position="449"/>
        <end position="475"/>
    </location>
</feature>
<feature type="transmembrane region" description="Helical" evidence="7">
    <location>
        <begin position="279"/>
        <end position="305"/>
    </location>
</feature>
<dbReference type="OMA" id="KYECITA"/>
<keyword evidence="5 7" id="KW-1133">Transmembrane helix</keyword>
<dbReference type="InterPro" id="IPR036259">
    <property type="entry name" value="MFS_trans_sf"/>
</dbReference>
<dbReference type="PANTHER" id="PTHR23501:SF107">
    <property type="entry name" value="TRANSPORTER, PUTATIVE (AFU_ORTHOLOGUE AFUA_7G04730)-RELATED"/>
    <property type="match status" value="1"/>
</dbReference>
<evidence type="ECO:0000313" key="9">
    <source>
        <dbReference type="Proteomes" id="UP000016923"/>
    </source>
</evidence>
<name>S3BY29_OPHP1</name>
<comment type="subcellular location">
    <subcellularLocation>
        <location evidence="1">Membrane</location>
        <topology evidence="1">Multi-pass membrane protein</topology>
    </subcellularLocation>
</comment>
<feature type="transmembrane region" description="Helical" evidence="7">
    <location>
        <begin position="317"/>
        <end position="337"/>
    </location>
</feature>
<comment type="similarity">
    <text evidence="2">Belongs to the major facilitator superfamily.</text>
</comment>
<dbReference type="FunFam" id="1.20.1250.20:FF:000284">
    <property type="entry name" value="Siderophore iron transporter mirB"/>
    <property type="match status" value="1"/>
</dbReference>
<evidence type="ECO:0000256" key="3">
    <source>
        <dbReference type="ARBA" id="ARBA00022448"/>
    </source>
</evidence>
<feature type="transmembrane region" description="Helical" evidence="7">
    <location>
        <begin position="357"/>
        <end position="374"/>
    </location>
</feature>
<evidence type="ECO:0000256" key="2">
    <source>
        <dbReference type="ARBA" id="ARBA00008335"/>
    </source>
</evidence>
<feature type="transmembrane region" description="Helical" evidence="7">
    <location>
        <begin position="144"/>
        <end position="161"/>
    </location>
</feature>
<evidence type="ECO:0000256" key="5">
    <source>
        <dbReference type="ARBA" id="ARBA00022989"/>
    </source>
</evidence>
<keyword evidence="3" id="KW-0813">Transport</keyword>
<dbReference type="InterPro" id="IPR011701">
    <property type="entry name" value="MFS"/>
</dbReference>
<dbReference type="OrthoDB" id="4078873at2759"/>
<evidence type="ECO:0000256" key="6">
    <source>
        <dbReference type="ARBA" id="ARBA00023136"/>
    </source>
</evidence>
<keyword evidence="9" id="KW-1185">Reference proteome</keyword>
<keyword evidence="6 7" id="KW-0472">Membrane</keyword>
<feature type="transmembrane region" description="Helical" evidence="7">
    <location>
        <begin position="394"/>
        <end position="414"/>
    </location>
</feature>
<evidence type="ECO:0000256" key="4">
    <source>
        <dbReference type="ARBA" id="ARBA00022692"/>
    </source>
</evidence>
<proteinExistence type="inferred from homology"/>
<organism evidence="8 9">
    <name type="scientific">Ophiostoma piceae (strain UAMH 11346)</name>
    <name type="common">Sap stain fungus</name>
    <dbReference type="NCBI Taxonomy" id="1262450"/>
    <lineage>
        <taxon>Eukaryota</taxon>
        <taxon>Fungi</taxon>
        <taxon>Dikarya</taxon>
        <taxon>Ascomycota</taxon>
        <taxon>Pezizomycotina</taxon>
        <taxon>Sordariomycetes</taxon>
        <taxon>Sordariomycetidae</taxon>
        <taxon>Ophiostomatales</taxon>
        <taxon>Ophiostomataceae</taxon>
        <taxon>Ophiostoma</taxon>
    </lineage>
</organism>
<evidence type="ECO:0000256" key="7">
    <source>
        <dbReference type="SAM" id="Phobius"/>
    </source>
</evidence>
<dbReference type="AlphaFoldDB" id="S3BY29"/>
<dbReference type="GO" id="GO:0005886">
    <property type="term" value="C:plasma membrane"/>
    <property type="evidence" value="ECO:0007669"/>
    <property type="project" value="TreeGrafter"/>
</dbReference>
<keyword evidence="4 7" id="KW-0812">Transmembrane</keyword>
<dbReference type="Pfam" id="PF07690">
    <property type="entry name" value="MFS_1"/>
    <property type="match status" value="1"/>
</dbReference>
<evidence type="ECO:0000313" key="8">
    <source>
        <dbReference type="EMBL" id="EPE05457.1"/>
    </source>
</evidence>
<dbReference type="VEuPathDB" id="FungiDB:F503_02196"/>
<feature type="transmembrane region" description="Helical" evidence="7">
    <location>
        <begin position="487"/>
        <end position="510"/>
    </location>
</feature>
<feature type="transmembrane region" description="Helical" evidence="7">
    <location>
        <begin position="173"/>
        <end position="191"/>
    </location>
</feature>
<feature type="transmembrane region" description="Helical" evidence="7">
    <location>
        <begin position="232"/>
        <end position="252"/>
    </location>
</feature>
<feature type="transmembrane region" description="Helical" evidence="7">
    <location>
        <begin position="562"/>
        <end position="583"/>
    </location>
</feature>
<dbReference type="GO" id="GO:0022857">
    <property type="term" value="F:transmembrane transporter activity"/>
    <property type="evidence" value="ECO:0007669"/>
    <property type="project" value="InterPro"/>
</dbReference>
<dbReference type="eggNOG" id="KOG0254">
    <property type="taxonomic scope" value="Eukaryota"/>
</dbReference>
<dbReference type="Proteomes" id="UP000016923">
    <property type="component" value="Unassembled WGS sequence"/>
</dbReference>
<accession>S3BY29</accession>
<dbReference type="PANTHER" id="PTHR23501">
    <property type="entry name" value="MAJOR FACILITATOR SUPERFAMILY"/>
    <property type="match status" value="1"/>
</dbReference>
<dbReference type="SUPFAM" id="SSF103473">
    <property type="entry name" value="MFS general substrate transporter"/>
    <property type="match status" value="1"/>
</dbReference>
<feature type="transmembrane region" description="Helical" evidence="7">
    <location>
        <begin position="421"/>
        <end position="443"/>
    </location>
</feature>
<reference evidence="8 9" key="1">
    <citation type="journal article" date="2013" name="BMC Genomics">
        <title>The genome and transcriptome of the pine saprophyte Ophiostoma piceae, and a comparison with the bark beetle-associated pine pathogen Grosmannia clavigera.</title>
        <authorList>
            <person name="Haridas S."/>
            <person name="Wang Y."/>
            <person name="Lim L."/>
            <person name="Massoumi Alamouti S."/>
            <person name="Jackman S."/>
            <person name="Docking R."/>
            <person name="Robertson G."/>
            <person name="Birol I."/>
            <person name="Bohlmann J."/>
            <person name="Breuil C."/>
        </authorList>
    </citation>
    <scope>NUCLEOTIDE SEQUENCE [LARGE SCALE GENOMIC DNA]</scope>
    <source>
        <strain evidence="8 9">UAMH 11346</strain>
    </source>
</reference>
<feature type="transmembrane region" description="Helical" evidence="7">
    <location>
        <begin position="81"/>
        <end position="105"/>
    </location>
</feature>
<evidence type="ECO:0000256" key="1">
    <source>
        <dbReference type="ARBA" id="ARBA00004141"/>
    </source>
</evidence>
<dbReference type="HOGENOM" id="CLU_012970_1_0_1"/>
<sequence length="598" mass="65406">MPAKASETEFADKDAGLPAKPAIGSNAVAESVSEDLPSLGRNENEMFEHPVEVTRDAHAGVQKAEAVALVWPLWALYATYAWIWMCFFVLGLQASISANIINYVYADFAAAPQVNQAYVLASIISGVAQLPIAKMLNLWGRAEGFLLCLAVFIFGIVIMAACNGPKSFAAGYTIYYVGYTTTNFNLCIFIADSAGLRNRAFAYSFIGAPTICTAFTGPLVAEAFYKHSTWRWSYGSFAVISFFILAPLALVFKFYQHKAEAMGLFAKTTRSGRSVRQSVAHYVVEFDIVGAMLLIAGFVLLLLPFSLQQYGYAGYSSAPFIAMLAVGICVFPAFVLWEMHVAKTPFIKWELFRKPSVVGGCMLSFVIFFNYLAWDTYFYLFVQVVYDLSTAHAGYMNQIYAVGSTVWSILFGLWIRQTRHFKYVCLFFGTPLLMLGAGLMVHFRGTQSQINYIIMCQIFLAVGGGTLVIGDDMAVMASADRESIPMVIALISLFGSVGSAVGSAVAGAIYTNTFPKTLLKGLPAEAQGDFLTIYLGGNVVQMNYPPGSSVRNAINHAYTETQRLLCIAAVCIVALAFPAVAMWKNHNVDKRQNKGTVL</sequence>
<dbReference type="Gene3D" id="1.20.1250.20">
    <property type="entry name" value="MFS general substrate transporter like domains"/>
    <property type="match status" value="2"/>
</dbReference>
<gene>
    <name evidence="8" type="ORF">F503_02196</name>
</gene>
<dbReference type="EMBL" id="KE148156">
    <property type="protein sequence ID" value="EPE05457.1"/>
    <property type="molecule type" value="Genomic_DNA"/>
</dbReference>
<feature type="transmembrane region" description="Helical" evidence="7">
    <location>
        <begin position="200"/>
        <end position="220"/>
    </location>
</feature>
<protein>
    <submittedName>
        <fullName evidence="8">Siderochrome-iron transporter</fullName>
    </submittedName>
</protein>